<name>A0A7J7L7L7_9MAGN</name>
<keyword evidence="2" id="KW-1185">Reference proteome</keyword>
<accession>A0A7J7L7L7</accession>
<proteinExistence type="predicted"/>
<gene>
    <name evidence="1" type="ORF">GIB67_032530</name>
</gene>
<protein>
    <submittedName>
        <fullName evidence="1">Uncharacterized protein</fullName>
    </submittedName>
</protein>
<dbReference type="PANTHER" id="PTHR46856">
    <property type="entry name" value="PX DOMAIN-CONTAINING PROTEIN EREL1-RELATED"/>
    <property type="match status" value="1"/>
</dbReference>
<evidence type="ECO:0000313" key="2">
    <source>
        <dbReference type="Proteomes" id="UP000541444"/>
    </source>
</evidence>
<sequence length="148" mass="16856">MEKHRTEHAKNARGKLLYKCGILRYQLQECSVNFLVEEEDKFTVDSSLSDALHLLTTSDNRIGILLAEAQLLVQDEETIFGNDINGDDLGTTDNEIRKMLTYLFIDNAKLCKQVNFVIRCALKTTITSKNSEEETPSRKTVLNKFLGR</sequence>
<dbReference type="Proteomes" id="UP000541444">
    <property type="component" value="Unassembled WGS sequence"/>
</dbReference>
<comment type="caution">
    <text evidence="1">The sequence shown here is derived from an EMBL/GenBank/DDBJ whole genome shotgun (WGS) entry which is preliminary data.</text>
</comment>
<organism evidence="1 2">
    <name type="scientific">Kingdonia uniflora</name>
    <dbReference type="NCBI Taxonomy" id="39325"/>
    <lineage>
        <taxon>Eukaryota</taxon>
        <taxon>Viridiplantae</taxon>
        <taxon>Streptophyta</taxon>
        <taxon>Embryophyta</taxon>
        <taxon>Tracheophyta</taxon>
        <taxon>Spermatophyta</taxon>
        <taxon>Magnoliopsida</taxon>
        <taxon>Ranunculales</taxon>
        <taxon>Circaeasteraceae</taxon>
        <taxon>Kingdonia</taxon>
    </lineage>
</organism>
<dbReference type="PANTHER" id="PTHR46856:SF1">
    <property type="entry name" value="PX DOMAIN-CONTAINING PROTEIN EREL1-RELATED"/>
    <property type="match status" value="1"/>
</dbReference>
<dbReference type="GO" id="GO:0015031">
    <property type="term" value="P:protein transport"/>
    <property type="evidence" value="ECO:0007669"/>
    <property type="project" value="InterPro"/>
</dbReference>
<reference evidence="1 2" key="1">
    <citation type="journal article" date="2020" name="IScience">
        <title>Genome Sequencing of the Endangered Kingdonia uniflora (Circaeasteraceae, Ranunculales) Reveals Potential Mechanisms of Evolutionary Specialization.</title>
        <authorList>
            <person name="Sun Y."/>
            <person name="Deng T."/>
            <person name="Zhang A."/>
            <person name="Moore M.J."/>
            <person name="Landis J.B."/>
            <person name="Lin N."/>
            <person name="Zhang H."/>
            <person name="Zhang X."/>
            <person name="Huang J."/>
            <person name="Zhang X."/>
            <person name="Sun H."/>
            <person name="Wang H."/>
        </authorList>
    </citation>
    <scope>NUCLEOTIDE SEQUENCE [LARGE SCALE GENOMIC DNA]</scope>
    <source>
        <strain evidence="1">TB1705</strain>
        <tissue evidence="1">Leaf</tissue>
    </source>
</reference>
<dbReference type="OrthoDB" id="76516at2759"/>
<dbReference type="EMBL" id="JACGCM010002568">
    <property type="protein sequence ID" value="KAF6138636.1"/>
    <property type="molecule type" value="Genomic_DNA"/>
</dbReference>
<evidence type="ECO:0000313" key="1">
    <source>
        <dbReference type="EMBL" id="KAF6138636.1"/>
    </source>
</evidence>
<dbReference type="InterPro" id="IPR044588">
    <property type="entry name" value="EREX-like"/>
</dbReference>
<dbReference type="AlphaFoldDB" id="A0A7J7L7L7"/>